<dbReference type="Proteomes" id="UP000038009">
    <property type="component" value="Unassembled WGS sequence"/>
</dbReference>
<dbReference type="Pfam" id="PF01546">
    <property type="entry name" value="Peptidase_M20"/>
    <property type="match status" value="1"/>
</dbReference>
<name>A0A0N1I1E5_LEPSE</name>
<dbReference type="EMBL" id="LJSK01000221">
    <property type="protein sequence ID" value="KPI84921.1"/>
    <property type="molecule type" value="Genomic_DNA"/>
</dbReference>
<dbReference type="SUPFAM" id="SSF53187">
    <property type="entry name" value="Zn-dependent exopeptidases"/>
    <property type="match status" value="1"/>
</dbReference>
<dbReference type="InterPro" id="IPR050072">
    <property type="entry name" value="Peptidase_M20A"/>
</dbReference>
<dbReference type="VEuPathDB" id="TriTrypDB:Lsey_0221_0020"/>
<dbReference type="Gene3D" id="3.40.630.10">
    <property type="entry name" value="Zn peptidases"/>
    <property type="match status" value="1"/>
</dbReference>
<reference evidence="1 2" key="1">
    <citation type="journal article" date="2015" name="PLoS Pathog.">
        <title>Leptomonas seymouri: Adaptations to the Dixenous Life Cycle Analyzed by Genome Sequencing, Transcriptome Profiling and Co-infection with Leishmania donovani.</title>
        <authorList>
            <person name="Kraeva N."/>
            <person name="Butenko A."/>
            <person name="Hlavacova J."/>
            <person name="Kostygov A."/>
            <person name="Myskova J."/>
            <person name="Grybchuk D."/>
            <person name="Lestinova T."/>
            <person name="Votypka J."/>
            <person name="Volf P."/>
            <person name="Opperdoes F."/>
            <person name="Flegontov P."/>
            <person name="Lukes J."/>
            <person name="Yurchenko V."/>
        </authorList>
    </citation>
    <scope>NUCLEOTIDE SEQUENCE [LARGE SCALE GENOMIC DNA]</scope>
    <source>
        <strain evidence="1 2">ATCC 30220</strain>
    </source>
</reference>
<dbReference type="OrthoDB" id="238771at2759"/>
<protein>
    <submittedName>
        <fullName evidence="1">Acetylornithine deacetylase-like protein</fullName>
    </submittedName>
</protein>
<dbReference type="AlphaFoldDB" id="A0A0N1I1E5"/>
<evidence type="ECO:0000313" key="2">
    <source>
        <dbReference type="Proteomes" id="UP000038009"/>
    </source>
</evidence>
<evidence type="ECO:0000313" key="1">
    <source>
        <dbReference type="EMBL" id="KPI84921.1"/>
    </source>
</evidence>
<dbReference type="PANTHER" id="PTHR43808:SF31">
    <property type="entry name" value="N-ACETYL-L-CITRULLINE DEACETYLASE"/>
    <property type="match status" value="1"/>
</dbReference>
<organism evidence="1 2">
    <name type="scientific">Leptomonas seymouri</name>
    <dbReference type="NCBI Taxonomy" id="5684"/>
    <lineage>
        <taxon>Eukaryota</taxon>
        <taxon>Discoba</taxon>
        <taxon>Euglenozoa</taxon>
        <taxon>Kinetoplastea</taxon>
        <taxon>Metakinetoplastina</taxon>
        <taxon>Trypanosomatida</taxon>
        <taxon>Trypanosomatidae</taxon>
        <taxon>Leishmaniinae</taxon>
        <taxon>Leptomonas</taxon>
    </lineage>
</organism>
<accession>A0A0N1I1E5</accession>
<dbReference type="InterPro" id="IPR002933">
    <property type="entry name" value="Peptidase_M20"/>
</dbReference>
<dbReference type="GO" id="GO:0008777">
    <property type="term" value="F:acetylornithine deacetylase activity"/>
    <property type="evidence" value="ECO:0007669"/>
    <property type="project" value="TreeGrafter"/>
</dbReference>
<dbReference type="PANTHER" id="PTHR43808">
    <property type="entry name" value="ACETYLORNITHINE DEACETYLASE"/>
    <property type="match status" value="1"/>
</dbReference>
<comment type="caution">
    <text evidence="1">The sequence shown here is derived from an EMBL/GenBank/DDBJ whole genome shotgun (WGS) entry which is preliminary data.</text>
</comment>
<sequence>MHANPVAALPALNGAPQGGIVLSGHTDVVPVEGQRWDTDLFVVVGREGTLHGRGACDMRGFVAVRVTLVLELVAMQRARPIHSAFSFDEEVGCAGARLDGGFRFV</sequence>
<dbReference type="GO" id="GO:0006526">
    <property type="term" value="P:L-arginine biosynthetic process"/>
    <property type="evidence" value="ECO:0007669"/>
    <property type="project" value="TreeGrafter"/>
</dbReference>
<keyword evidence="2" id="KW-1185">Reference proteome</keyword>
<proteinExistence type="predicted"/>
<gene>
    <name evidence="1" type="ORF">ABL78_6013</name>
</gene>